<organism evidence="1 2">
    <name type="scientific">Desulfonatronospira thiodismutans ASO3-1</name>
    <dbReference type="NCBI Taxonomy" id="555779"/>
    <lineage>
        <taxon>Bacteria</taxon>
        <taxon>Pseudomonadati</taxon>
        <taxon>Thermodesulfobacteriota</taxon>
        <taxon>Desulfovibrionia</taxon>
        <taxon>Desulfovibrionales</taxon>
        <taxon>Desulfonatronovibrionaceae</taxon>
        <taxon>Desulfonatronospira</taxon>
    </lineage>
</organism>
<comment type="caution">
    <text evidence="1">The sequence shown here is derived from an EMBL/GenBank/DDBJ whole genome shotgun (WGS) entry which is preliminary data.</text>
</comment>
<dbReference type="OrthoDB" id="9781616at2"/>
<dbReference type="RefSeq" id="WP_008871008.1">
    <property type="nucleotide sequence ID" value="NZ_ACJN02000003.1"/>
</dbReference>
<gene>
    <name evidence="1" type="ORF">Dthio_PD0995</name>
</gene>
<reference evidence="1" key="1">
    <citation type="submission" date="2010-05" db="EMBL/GenBank/DDBJ databases">
        <title>The draft genome of Desulfonatronospira thiodismutans ASO3-1.</title>
        <authorList>
            <consortium name="US DOE Joint Genome Institute (JGI-PGF)"/>
            <person name="Lucas S."/>
            <person name="Copeland A."/>
            <person name="Lapidus A."/>
            <person name="Cheng J.-F."/>
            <person name="Bruce D."/>
            <person name="Goodwin L."/>
            <person name="Pitluck S."/>
            <person name="Chertkov O."/>
            <person name="Brettin T."/>
            <person name="Detter J.C."/>
            <person name="Han C."/>
            <person name="Land M.L."/>
            <person name="Hauser L."/>
            <person name="Kyrpides N."/>
            <person name="Mikhailova N."/>
            <person name="Muyzer G."/>
            <person name="Woyke T."/>
        </authorList>
    </citation>
    <scope>NUCLEOTIDE SEQUENCE [LARGE SCALE GENOMIC DNA]</scope>
    <source>
        <strain evidence="1">ASO3-1</strain>
    </source>
</reference>
<evidence type="ECO:0000313" key="1">
    <source>
        <dbReference type="EMBL" id="EFI33659.1"/>
    </source>
</evidence>
<dbReference type="EMBL" id="ACJN02000003">
    <property type="protein sequence ID" value="EFI33659.1"/>
    <property type="molecule type" value="Genomic_DNA"/>
</dbReference>
<keyword evidence="2" id="KW-1185">Reference proteome</keyword>
<accession>D6SSJ3</accession>
<evidence type="ECO:0000313" key="2">
    <source>
        <dbReference type="Proteomes" id="UP000005496"/>
    </source>
</evidence>
<name>D6SSJ3_9BACT</name>
<evidence type="ECO:0008006" key="3">
    <source>
        <dbReference type="Google" id="ProtNLM"/>
    </source>
</evidence>
<dbReference type="PIRSF" id="PIRSF033563">
    <property type="entry name" value="UCP033563"/>
    <property type="match status" value="1"/>
</dbReference>
<sequence length="402" mass="47331">MPEFKPLQFYSYDWSRQDIDPEKVISPPYDVLSQEDIQELARDEYNVVHIDSPVSYAHARELLDQWIKKQVLTADQQPRYYILASEYKTRGRSRTRWGIMGGLRLEPFGENVFPHEETYPKAKEDRLKLMQATQGQLSPVFGVYDDPEQYVEKIGEICSGQKPLISFTQEDGVYNRLWPVPAEHNQQIQSLMQDRKIFIADGHHRYETSLYFMHNQPARDNAPWEYIFIYLSNISSPGLEIFPYHRTVSWDKEFDWQKVMQSAGRYFDIIPREDHSFPEEMPRTDMLMLCLPHINYLLIPRQPGEDIFDKIGAYVLDRVMLRDIMGLDDEQLASGKYLHYTHEEDLTLEKVRSGELQAAFFLQSVPINIMQEACQAGRVMPRKSTFFYPKLPTGMLLHLWDR</sequence>
<proteinExistence type="predicted"/>
<dbReference type="PANTHER" id="PTHR36454:SF1">
    <property type="entry name" value="DUF1015 DOMAIN-CONTAINING PROTEIN"/>
    <property type="match status" value="1"/>
</dbReference>
<protein>
    <recommendedName>
        <fullName evidence="3">DUF1015 domain-containing protein</fullName>
    </recommendedName>
</protein>
<dbReference type="Proteomes" id="UP000005496">
    <property type="component" value="Unassembled WGS sequence"/>
</dbReference>
<dbReference type="eggNOG" id="COG4198">
    <property type="taxonomic scope" value="Bacteria"/>
</dbReference>
<dbReference type="InterPro" id="IPR008323">
    <property type="entry name" value="UCP033563"/>
</dbReference>
<dbReference type="PANTHER" id="PTHR36454">
    <property type="entry name" value="LMO2823 PROTEIN"/>
    <property type="match status" value="1"/>
</dbReference>
<dbReference type="AlphaFoldDB" id="D6SSJ3"/>
<dbReference type="Pfam" id="PF06245">
    <property type="entry name" value="DUF1015"/>
    <property type="match status" value="1"/>
</dbReference>